<accession>W0E8P2</accession>
<dbReference type="InterPro" id="IPR026881">
    <property type="entry name" value="WYL_dom"/>
</dbReference>
<dbReference type="Pfam" id="PF13280">
    <property type="entry name" value="WYL"/>
    <property type="match status" value="1"/>
</dbReference>
<dbReference type="InterPro" id="IPR059019">
    <property type="entry name" value="WHD_CapW"/>
</dbReference>
<evidence type="ECO:0000259" key="2">
    <source>
        <dbReference type="Pfam" id="PF26109"/>
    </source>
</evidence>
<dbReference type="Proteomes" id="UP000005275">
    <property type="component" value="Chromosome"/>
</dbReference>
<gene>
    <name evidence="3" type="ORF">MARPU_06025</name>
</gene>
<organism evidence="3 4">
    <name type="scientific">Marichromatium purpuratum 984</name>
    <dbReference type="NCBI Taxonomy" id="765910"/>
    <lineage>
        <taxon>Bacteria</taxon>
        <taxon>Pseudomonadati</taxon>
        <taxon>Pseudomonadota</taxon>
        <taxon>Gammaproteobacteria</taxon>
        <taxon>Chromatiales</taxon>
        <taxon>Chromatiaceae</taxon>
        <taxon>Marichromatium</taxon>
    </lineage>
</organism>
<dbReference type="OrthoDB" id="6400324at2"/>
<proteinExistence type="predicted"/>
<feature type="domain" description="WYL" evidence="1">
    <location>
        <begin position="119"/>
        <end position="184"/>
    </location>
</feature>
<dbReference type="eggNOG" id="COG2378">
    <property type="taxonomic scope" value="Bacteria"/>
</dbReference>
<dbReference type="InterPro" id="IPR051534">
    <property type="entry name" value="CBASS_pafABC_assoc_protein"/>
</dbReference>
<evidence type="ECO:0000313" key="4">
    <source>
        <dbReference type="Proteomes" id="UP000005275"/>
    </source>
</evidence>
<dbReference type="STRING" id="765910.MARPU_06025"/>
<dbReference type="PANTHER" id="PTHR34580:SF3">
    <property type="entry name" value="PROTEIN PAFB"/>
    <property type="match status" value="1"/>
</dbReference>
<dbReference type="PROSITE" id="PS52050">
    <property type="entry name" value="WYL"/>
    <property type="match status" value="1"/>
</dbReference>
<protein>
    <submittedName>
        <fullName evidence="3">Uncharacterized protein</fullName>
    </submittedName>
</protein>
<feature type="domain" description="DNA-binding transcriptional repressor CapW winged helix-turn-helix" evidence="2">
    <location>
        <begin position="5"/>
        <end position="82"/>
    </location>
</feature>
<dbReference type="RefSeq" id="WP_005220819.1">
    <property type="nucleotide sequence ID" value="NZ_CP007031.1"/>
</dbReference>
<dbReference type="EMBL" id="CP007031">
    <property type="protein sequence ID" value="AHF05431.1"/>
    <property type="molecule type" value="Genomic_DNA"/>
</dbReference>
<dbReference type="Pfam" id="PF26109">
    <property type="entry name" value="WHD_BrxR"/>
    <property type="match status" value="1"/>
</dbReference>
<dbReference type="AlphaFoldDB" id="W0E8P2"/>
<keyword evidence="4" id="KW-1185">Reference proteome</keyword>
<dbReference type="KEGG" id="mpur:MARPU_06025"/>
<name>W0E8P2_MARPU</name>
<reference evidence="3 4" key="1">
    <citation type="submission" date="2013-12" db="EMBL/GenBank/DDBJ databases">
        <authorList>
            <consortium name="DOE Joint Genome Institute"/>
            <person name="Bryant D.A."/>
            <person name="Huntemann M."/>
            <person name="Han J."/>
            <person name="Chen A."/>
            <person name="Kyrpides N."/>
            <person name="Mavromatis K."/>
            <person name="Markowitz V."/>
            <person name="Palaniappan K."/>
            <person name="Ivanova N."/>
            <person name="Schaumberg A."/>
            <person name="Pati A."/>
            <person name="Liolios K."/>
            <person name="Nordberg H.P."/>
            <person name="Cantor M.N."/>
            <person name="Hua S.X."/>
            <person name="Woyke T."/>
        </authorList>
    </citation>
    <scope>NUCLEOTIDE SEQUENCE [LARGE SCALE GENOMIC DNA]</scope>
    <source>
        <strain evidence="3 4">984</strain>
    </source>
</reference>
<sequence length="268" mass="31561">MKHDIIRRFAFIETRLLWGGGFTAKELALEFGIARQNAQGTIQAYQREHPGQMRHDRRLRRQVATESFEAVYIRDDVARFLDYQRAVNHLGYFYEERDWSDLPFQDADMLVRPLYAPGALRVVLEALRQERAVEIGYWSKSRTRSRLISPHHLVFADGRYHFRAYCHDSSRFLDFVLSRVMEATPSDERGMSSEEDHDWHCQQELTFEINPDLPQAAQEALRLDFLPVNGELLRVPGVRVALQHYVRRRLCRNDWRFGVPRWVEVGAS</sequence>
<dbReference type="HOGENOM" id="CLU_054168_2_0_6"/>
<evidence type="ECO:0000259" key="1">
    <source>
        <dbReference type="Pfam" id="PF13280"/>
    </source>
</evidence>
<evidence type="ECO:0000313" key="3">
    <source>
        <dbReference type="EMBL" id="AHF05431.1"/>
    </source>
</evidence>
<dbReference type="PANTHER" id="PTHR34580">
    <property type="match status" value="1"/>
</dbReference>